<sequence>MLLVTIADEDPLLDEAALSECGFDVTAVDPSPTATALARERSGAGRVLYETAAAEDLGHEDGAFDLAYYADTFEVTSDLDRVVEQAARVLRPGGVLCYDTVTRTVPSRIVYLGAFQGIPQTRIMPRGRYAAARLRPPAELARVFERHHLRNEDVCGFKPARPRDLVTAVLARRRGRITDDDIAAACPFVLDPDHRPAVTYLGHARKR</sequence>
<evidence type="ECO:0000313" key="3">
    <source>
        <dbReference type="Proteomes" id="UP001501822"/>
    </source>
</evidence>
<reference evidence="3" key="1">
    <citation type="journal article" date="2019" name="Int. J. Syst. Evol. Microbiol.">
        <title>The Global Catalogue of Microorganisms (GCM) 10K type strain sequencing project: providing services to taxonomists for standard genome sequencing and annotation.</title>
        <authorList>
            <consortium name="The Broad Institute Genomics Platform"/>
            <consortium name="The Broad Institute Genome Sequencing Center for Infectious Disease"/>
            <person name="Wu L."/>
            <person name="Ma J."/>
        </authorList>
    </citation>
    <scope>NUCLEOTIDE SEQUENCE [LARGE SCALE GENOMIC DNA]</scope>
    <source>
        <strain evidence="3">JCM 3146</strain>
    </source>
</reference>
<evidence type="ECO:0000313" key="2">
    <source>
        <dbReference type="EMBL" id="GAA0352343.1"/>
    </source>
</evidence>
<dbReference type="SUPFAM" id="SSF53335">
    <property type="entry name" value="S-adenosyl-L-methionine-dependent methyltransferases"/>
    <property type="match status" value="1"/>
</dbReference>
<keyword evidence="3" id="KW-1185">Reference proteome</keyword>
<comment type="caution">
    <text evidence="2">The sequence shown here is derived from an EMBL/GenBank/DDBJ whole genome shotgun (WGS) entry which is preliminary data.</text>
</comment>
<dbReference type="Proteomes" id="UP001501822">
    <property type="component" value="Unassembled WGS sequence"/>
</dbReference>
<dbReference type="Gene3D" id="3.40.50.150">
    <property type="entry name" value="Vaccinia Virus protein VP39"/>
    <property type="match status" value="1"/>
</dbReference>
<accession>A0ABP3GTI6</accession>
<dbReference type="InterPro" id="IPR029063">
    <property type="entry name" value="SAM-dependent_MTases_sf"/>
</dbReference>
<dbReference type="Pfam" id="PF08241">
    <property type="entry name" value="Methyltransf_11"/>
    <property type="match status" value="1"/>
</dbReference>
<proteinExistence type="predicted"/>
<dbReference type="EMBL" id="BAAABM010000045">
    <property type="protein sequence ID" value="GAA0352343.1"/>
    <property type="molecule type" value="Genomic_DNA"/>
</dbReference>
<protein>
    <recommendedName>
        <fullName evidence="1">Methyltransferase type 11 domain-containing protein</fullName>
    </recommendedName>
</protein>
<dbReference type="CDD" id="cd02440">
    <property type="entry name" value="AdoMet_MTases"/>
    <property type="match status" value="1"/>
</dbReference>
<feature type="domain" description="Methyltransferase type 11" evidence="1">
    <location>
        <begin position="18"/>
        <end position="97"/>
    </location>
</feature>
<gene>
    <name evidence="2" type="ORF">GCM10010151_47410</name>
</gene>
<dbReference type="RefSeq" id="WP_252809775.1">
    <property type="nucleotide sequence ID" value="NZ_BAAABM010000045.1"/>
</dbReference>
<dbReference type="InterPro" id="IPR013216">
    <property type="entry name" value="Methyltransf_11"/>
</dbReference>
<organism evidence="2 3">
    <name type="scientific">Actinoallomurus spadix</name>
    <dbReference type="NCBI Taxonomy" id="79912"/>
    <lineage>
        <taxon>Bacteria</taxon>
        <taxon>Bacillati</taxon>
        <taxon>Actinomycetota</taxon>
        <taxon>Actinomycetes</taxon>
        <taxon>Streptosporangiales</taxon>
        <taxon>Thermomonosporaceae</taxon>
        <taxon>Actinoallomurus</taxon>
    </lineage>
</organism>
<name>A0ABP3GTI6_9ACTN</name>
<evidence type="ECO:0000259" key="1">
    <source>
        <dbReference type="Pfam" id="PF08241"/>
    </source>
</evidence>